<comment type="caution">
    <text evidence="2">The sequence shown here is derived from an EMBL/GenBank/DDBJ whole genome shotgun (WGS) entry which is preliminary data.</text>
</comment>
<dbReference type="InterPro" id="IPR000182">
    <property type="entry name" value="GNAT_dom"/>
</dbReference>
<name>A0A1F5RCW3_9BACT</name>
<dbReference type="Proteomes" id="UP000177230">
    <property type="component" value="Unassembled WGS sequence"/>
</dbReference>
<dbReference type="Pfam" id="PF13302">
    <property type="entry name" value="Acetyltransf_3"/>
    <property type="match status" value="1"/>
</dbReference>
<dbReference type="SUPFAM" id="SSF55729">
    <property type="entry name" value="Acyl-CoA N-acyltransferases (Nat)"/>
    <property type="match status" value="1"/>
</dbReference>
<organism evidence="2 3">
    <name type="scientific">Candidatus Edwardsbacteria bacterium GWF2_54_11</name>
    <dbReference type="NCBI Taxonomy" id="1817851"/>
    <lineage>
        <taxon>Bacteria</taxon>
        <taxon>Candidatus Edwardsiibacteriota</taxon>
    </lineage>
</organism>
<dbReference type="AlphaFoldDB" id="A0A1F5RCW3"/>
<dbReference type="EMBL" id="MFFM01000034">
    <property type="protein sequence ID" value="OGF12198.1"/>
    <property type="molecule type" value="Genomic_DNA"/>
</dbReference>
<dbReference type="PANTHER" id="PTHR39173">
    <property type="entry name" value="ACETYLTRANSFERASE"/>
    <property type="match status" value="1"/>
</dbReference>
<dbReference type="Gene3D" id="3.40.630.30">
    <property type="match status" value="1"/>
</dbReference>
<protein>
    <recommendedName>
        <fullName evidence="1">N-acetyltransferase domain-containing protein</fullName>
    </recommendedName>
</protein>
<dbReference type="CDD" id="cd04301">
    <property type="entry name" value="NAT_SF"/>
    <property type="match status" value="1"/>
</dbReference>
<dbReference type="PANTHER" id="PTHR39173:SF1">
    <property type="entry name" value="ACETYLTRANSFERASE"/>
    <property type="match status" value="1"/>
</dbReference>
<reference evidence="2 3" key="1">
    <citation type="journal article" date="2016" name="Nat. Commun.">
        <title>Thousands of microbial genomes shed light on interconnected biogeochemical processes in an aquifer system.</title>
        <authorList>
            <person name="Anantharaman K."/>
            <person name="Brown C.T."/>
            <person name="Hug L.A."/>
            <person name="Sharon I."/>
            <person name="Castelle C.J."/>
            <person name="Probst A.J."/>
            <person name="Thomas B.C."/>
            <person name="Singh A."/>
            <person name="Wilkins M.J."/>
            <person name="Karaoz U."/>
            <person name="Brodie E.L."/>
            <person name="Williams K.H."/>
            <person name="Hubbard S.S."/>
            <person name="Banfield J.F."/>
        </authorList>
    </citation>
    <scope>NUCLEOTIDE SEQUENCE [LARGE SCALE GENOMIC DNA]</scope>
</reference>
<proteinExistence type="predicted"/>
<evidence type="ECO:0000313" key="3">
    <source>
        <dbReference type="Proteomes" id="UP000177230"/>
    </source>
</evidence>
<feature type="domain" description="N-acetyltransferase" evidence="1">
    <location>
        <begin position="5"/>
        <end position="168"/>
    </location>
</feature>
<dbReference type="GO" id="GO:0016747">
    <property type="term" value="F:acyltransferase activity, transferring groups other than amino-acyl groups"/>
    <property type="evidence" value="ECO:0007669"/>
    <property type="project" value="InterPro"/>
</dbReference>
<evidence type="ECO:0000259" key="1">
    <source>
        <dbReference type="PROSITE" id="PS51186"/>
    </source>
</evidence>
<accession>A0A1F5RCW3</accession>
<dbReference type="PROSITE" id="PS51186">
    <property type="entry name" value="GNAT"/>
    <property type="match status" value="1"/>
</dbReference>
<evidence type="ECO:0000313" key="2">
    <source>
        <dbReference type="EMBL" id="OGF12198.1"/>
    </source>
</evidence>
<gene>
    <name evidence="2" type="ORF">A2024_04220</name>
</gene>
<dbReference type="InterPro" id="IPR016181">
    <property type="entry name" value="Acyl_CoA_acyltransferase"/>
</dbReference>
<sequence length="172" mass="20257">MLHHIRLNDVQEDTFLAFSATYRRHNEDRHQIKEGQTFREYITVLNRFEDTENLPPGKVLQKSFWFLNDDDILVGNSRLRLNLNEYFLNIGGHIGFDVSPEHRRNGYATEILRQTLIEAAKHDIDRVLVTCNEENIHSRKVIEKNGGILENVVLEESTGKNILRFWIDNRKE</sequence>